<dbReference type="RefSeq" id="WP_165140709.1">
    <property type="nucleotide sequence ID" value="NZ_CP049255.1"/>
</dbReference>
<keyword evidence="6" id="KW-1185">Reference proteome</keyword>
<evidence type="ECO:0000256" key="1">
    <source>
        <dbReference type="ARBA" id="ARBA00009902"/>
    </source>
</evidence>
<proteinExistence type="inferred from homology"/>
<protein>
    <submittedName>
        <fullName evidence="5">Beta-fructofuranosidase</fullName>
        <ecNumber evidence="5">3.2.1.26</ecNumber>
    </submittedName>
</protein>
<dbReference type="GO" id="GO:0004564">
    <property type="term" value="F:beta-fructofuranosidase activity"/>
    <property type="evidence" value="ECO:0007669"/>
    <property type="project" value="UniProtKB-EC"/>
</dbReference>
<dbReference type="InterPro" id="IPR013148">
    <property type="entry name" value="Glyco_hydro_32_N"/>
</dbReference>
<dbReference type="Proteomes" id="UP000529310">
    <property type="component" value="Unassembled WGS sequence"/>
</dbReference>
<dbReference type="Gene3D" id="2.115.10.20">
    <property type="entry name" value="Glycosyl hydrolase domain, family 43"/>
    <property type="match status" value="1"/>
</dbReference>
<dbReference type="PANTHER" id="PTHR43101:SF1">
    <property type="entry name" value="BETA-FRUCTOSIDASE"/>
    <property type="match status" value="1"/>
</dbReference>
<evidence type="ECO:0000256" key="3">
    <source>
        <dbReference type="ARBA" id="ARBA00023295"/>
    </source>
</evidence>
<dbReference type="AlphaFoldDB" id="A0A7W4V6J3"/>
<organism evidence="5 6">
    <name type="scientific">Microbacterium endophyticum</name>
    <dbReference type="NCBI Taxonomy" id="1526412"/>
    <lineage>
        <taxon>Bacteria</taxon>
        <taxon>Bacillati</taxon>
        <taxon>Actinomycetota</taxon>
        <taxon>Actinomycetes</taxon>
        <taxon>Micrococcales</taxon>
        <taxon>Microbacteriaceae</taxon>
        <taxon>Microbacterium</taxon>
    </lineage>
</organism>
<dbReference type="SUPFAM" id="SSF75005">
    <property type="entry name" value="Arabinanase/levansucrase/invertase"/>
    <property type="match status" value="1"/>
</dbReference>
<dbReference type="InterPro" id="IPR023296">
    <property type="entry name" value="Glyco_hydro_beta-prop_sf"/>
</dbReference>
<dbReference type="Pfam" id="PF00251">
    <property type="entry name" value="Glyco_hydro_32N"/>
    <property type="match status" value="1"/>
</dbReference>
<feature type="domain" description="Glycosyl hydrolase family 32 N-terminal" evidence="4">
    <location>
        <begin position="20"/>
        <end position="257"/>
    </location>
</feature>
<evidence type="ECO:0000313" key="5">
    <source>
        <dbReference type="EMBL" id="MBB2977135.1"/>
    </source>
</evidence>
<keyword evidence="2 5" id="KW-0378">Hydrolase</keyword>
<comment type="caution">
    <text evidence="5">The sequence shown here is derived from an EMBL/GenBank/DDBJ whole genome shotgun (WGS) entry which is preliminary data.</text>
</comment>
<name>A0A7W4V6J3_9MICO</name>
<evidence type="ECO:0000259" key="4">
    <source>
        <dbReference type="Pfam" id="PF00251"/>
    </source>
</evidence>
<dbReference type="InterPro" id="IPR051214">
    <property type="entry name" value="GH32_Enzymes"/>
</dbReference>
<dbReference type="EC" id="3.2.1.26" evidence="5"/>
<sequence length="326" mass="36065">MTFTTPDRWVWDFWIADDGEQFHLFYLNAPRSLGDPHLRHRHTSIGHAVSADLRVWDDRGIVLQHGAPESIDETSTWTGSVVKDGITWRMFYTGSRFLDPVVHRNIETITAASSLDLHTWVKDASTVLSADGRWYETLDDGTWHEEAWRDPWIYRAGSGWRMLITARANRVSGGTDPRDAGVVGLAESDDLVTWQAQAPLSAAGSGFGHLEVLQPFEWGGQQYVLFSCDSTHLFGERSGQQGGIWAAVWDDARAEYAVGEARLLADERLYAGRLVRPREGGLALMAFRNSGADGDFAGALSDPIPLSSTPDGWPTVGESYVEAGTK</sequence>
<accession>A0A7W4V6J3</accession>
<evidence type="ECO:0000256" key="2">
    <source>
        <dbReference type="ARBA" id="ARBA00022801"/>
    </source>
</evidence>
<reference evidence="5 6" key="1">
    <citation type="submission" date="2020-08" db="EMBL/GenBank/DDBJ databases">
        <title>Sequencing the genomes of 1000 actinobacteria strains.</title>
        <authorList>
            <person name="Klenk H.-P."/>
        </authorList>
    </citation>
    <scope>NUCLEOTIDE SEQUENCE [LARGE SCALE GENOMIC DNA]</scope>
    <source>
        <strain evidence="5 6">DSM 27099</strain>
    </source>
</reference>
<evidence type="ECO:0000313" key="6">
    <source>
        <dbReference type="Proteomes" id="UP000529310"/>
    </source>
</evidence>
<gene>
    <name evidence="5" type="ORF">FHX49_002732</name>
</gene>
<dbReference type="EMBL" id="JACHWQ010000012">
    <property type="protein sequence ID" value="MBB2977135.1"/>
    <property type="molecule type" value="Genomic_DNA"/>
</dbReference>
<dbReference type="PANTHER" id="PTHR43101">
    <property type="entry name" value="BETA-FRUCTOSIDASE"/>
    <property type="match status" value="1"/>
</dbReference>
<dbReference type="CDD" id="cd18609">
    <property type="entry name" value="GH32-like"/>
    <property type="match status" value="1"/>
</dbReference>
<keyword evidence="3 5" id="KW-0326">Glycosidase</keyword>
<comment type="similarity">
    <text evidence="1">Belongs to the glycosyl hydrolase 32 family.</text>
</comment>